<dbReference type="PANTHER" id="PTHR12015">
    <property type="entry name" value="SMALL INDUCIBLE CYTOKINE A"/>
    <property type="match status" value="1"/>
</dbReference>
<dbReference type="PANTHER" id="PTHR12015:SF198">
    <property type="entry name" value="PLATELET BASIC PROTEIN"/>
    <property type="match status" value="1"/>
</dbReference>
<dbReference type="GO" id="GO:0006955">
    <property type="term" value="P:immune response"/>
    <property type="evidence" value="ECO:0007669"/>
    <property type="project" value="InterPro"/>
</dbReference>
<comment type="subcellular location">
    <subcellularLocation>
        <location evidence="1">Secreted</location>
    </subcellularLocation>
</comment>
<reference evidence="6 7" key="1">
    <citation type="submission" date="2019-09" db="EMBL/GenBank/DDBJ databases">
        <title>Bird 10,000 Genomes (B10K) Project - Family phase.</title>
        <authorList>
            <person name="Zhang G."/>
        </authorList>
    </citation>
    <scope>NUCLEOTIDE SEQUENCE [LARGE SCALE GENOMIC DNA]</scope>
    <source>
        <strain evidence="6">B10K-DU-001-23</strain>
        <tissue evidence="6">Muscle</tissue>
    </source>
</reference>
<dbReference type="Pfam" id="PF00048">
    <property type="entry name" value="IL8"/>
    <property type="match status" value="1"/>
</dbReference>
<protein>
    <submittedName>
        <fullName evidence="6">IL8 protein</fullName>
    </submittedName>
</protein>
<dbReference type="InterPro" id="IPR033899">
    <property type="entry name" value="CXC_Chemokine_domain"/>
</dbReference>
<dbReference type="CDD" id="cd00273">
    <property type="entry name" value="Chemokine_CXC"/>
    <property type="match status" value="1"/>
</dbReference>
<evidence type="ECO:0000256" key="3">
    <source>
        <dbReference type="ARBA" id="ARBA00022514"/>
    </source>
</evidence>
<comment type="caution">
    <text evidence="6">The sequence shown here is derived from an EMBL/GenBank/DDBJ whole genome shotgun (WGS) entry which is preliminary data.</text>
</comment>
<keyword evidence="4" id="KW-0964">Secreted</keyword>
<evidence type="ECO:0000313" key="6">
    <source>
        <dbReference type="EMBL" id="NXG61432.1"/>
    </source>
</evidence>
<dbReference type="InterPro" id="IPR039809">
    <property type="entry name" value="Chemokine_b/g/d"/>
</dbReference>
<dbReference type="GO" id="GO:0006952">
    <property type="term" value="P:defense response"/>
    <property type="evidence" value="ECO:0007669"/>
    <property type="project" value="InterPro"/>
</dbReference>
<gene>
    <name evidence="6" type="primary">Cxcl8_3</name>
    <name evidence="6" type="ORF">HEMCOM_R04545</name>
</gene>
<feature type="domain" description="Chemokine interleukin-8-like" evidence="5">
    <location>
        <begin position="30"/>
        <end position="97"/>
    </location>
</feature>
<keyword evidence="7" id="KW-1185">Reference proteome</keyword>
<accession>A0A7K9DBG7</accession>
<proteinExistence type="inferred from homology"/>
<keyword evidence="3" id="KW-0202">Cytokine</keyword>
<dbReference type="GO" id="GO:0008009">
    <property type="term" value="F:chemokine activity"/>
    <property type="evidence" value="ECO:0007669"/>
    <property type="project" value="InterPro"/>
</dbReference>
<evidence type="ECO:0000256" key="1">
    <source>
        <dbReference type="ARBA" id="ARBA00004613"/>
    </source>
</evidence>
<name>A0A7K9DBG7_9AVES</name>
<evidence type="ECO:0000313" key="7">
    <source>
        <dbReference type="Proteomes" id="UP000518305"/>
    </source>
</evidence>
<sequence length="100" mass="11214">NTLCFSLLTYLDTTYFCSTGKALAKTEERGFQCLCMRTNSKFIPPEAIQNVRLSQRGPRCKSGEIMRALEQNTTLKGGRQVCLEPTAPWVQLTVKAILAR</sequence>
<organism evidence="6 7">
    <name type="scientific">Hemiprocne comata</name>
    <dbReference type="NCBI Taxonomy" id="243314"/>
    <lineage>
        <taxon>Eukaryota</taxon>
        <taxon>Metazoa</taxon>
        <taxon>Chordata</taxon>
        <taxon>Craniata</taxon>
        <taxon>Vertebrata</taxon>
        <taxon>Euteleostomi</taxon>
        <taxon>Archelosauria</taxon>
        <taxon>Archosauria</taxon>
        <taxon>Dinosauria</taxon>
        <taxon>Saurischia</taxon>
        <taxon>Theropoda</taxon>
        <taxon>Coelurosauria</taxon>
        <taxon>Aves</taxon>
        <taxon>Neognathae</taxon>
        <taxon>Neoaves</taxon>
        <taxon>Strisores</taxon>
        <taxon>Apodiformes</taxon>
        <taxon>Apodidae</taxon>
        <taxon>Hemiprocninae</taxon>
        <taxon>Hemiprocne</taxon>
    </lineage>
</organism>
<feature type="non-terminal residue" evidence="6">
    <location>
        <position position="1"/>
    </location>
</feature>
<evidence type="ECO:0000259" key="5">
    <source>
        <dbReference type="SMART" id="SM00199"/>
    </source>
</evidence>
<dbReference type="InterPro" id="IPR036048">
    <property type="entry name" value="Interleukin_8-like_sf"/>
</dbReference>
<dbReference type="InterPro" id="IPR001811">
    <property type="entry name" value="Chemokine_IL8-like_dom"/>
</dbReference>
<dbReference type="SUPFAM" id="SSF54117">
    <property type="entry name" value="Interleukin 8-like chemokines"/>
    <property type="match status" value="1"/>
</dbReference>
<dbReference type="AlphaFoldDB" id="A0A7K9DBG7"/>
<comment type="similarity">
    <text evidence="2">Belongs to the intercrine alpha (chemokine CxC) family.</text>
</comment>
<dbReference type="GO" id="GO:0005615">
    <property type="term" value="C:extracellular space"/>
    <property type="evidence" value="ECO:0007669"/>
    <property type="project" value="UniProtKB-KW"/>
</dbReference>
<dbReference type="OrthoDB" id="9937393at2759"/>
<dbReference type="EMBL" id="VWZJ01007809">
    <property type="protein sequence ID" value="NXG61432.1"/>
    <property type="molecule type" value="Genomic_DNA"/>
</dbReference>
<dbReference type="SMART" id="SM00199">
    <property type="entry name" value="SCY"/>
    <property type="match status" value="1"/>
</dbReference>
<feature type="non-terminal residue" evidence="6">
    <location>
        <position position="100"/>
    </location>
</feature>
<evidence type="ECO:0000256" key="4">
    <source>
        <dbReference type="ARBA" id="ARBA00022525"/>
    </source>
</evidence>
<dbReference type="Proteomes" id="UP000518305">
    <property type="component" value="Unassembled WGS sequence"/>
</dbReference>
<dbReference type="Gene3D" id="2.40.50.40">
    <property type="match status" value="1"/>
</dbReference>
<evidence type="ECO:0000256" key="2">
    <source>
        <dbReference type="ARBA" id="ARBA00010665"/>
    </source>
</evidence>